<dbReference type="GO" id="GO:0016747">
    <property type="term" value="F:acyltransferase activity, transferring groups other than amino-acyl groups"/>
    <property type="evidence" value="ECO:0007669"/>
    <property type="project" value="InterPro"/>
</dbReference>
<dbReference type="InterPro" id="IPR000182">
    <property type="entry name" value="GNAT_dom"/>
</dbReference>
<reference evidence="2" key="1">
    <citation type="submission" date="2014-06" db="EMBL/GenBank/DDBJ databases">
        <title>Key roles for freshwater Actinobacteria revealed by deep metagenomic sequencing.</title>
        <authorList>
            <person name="Ghai R."/>
            <person name="Mizuno C.M."/>
            <person name="Picazo A."/>
            <person name="Camacho A."/>
            <person name="Rodriguez-Valera F."/>
        </authorList>
    </citation>
    <scope>NUCLEOTIDE SEQUENCE</scope>
</reference>
<evidence type="ECO:0000313" key="2">
    <source>
        <dbReference type="EMBL" id="KGA19147.1"/>
    </source>
</evidence>
<gene>
    <name evidence="2" type="ORF">GM51_7145</name>
</gene>
<dbReference type="Pfam" id="PF00583">
    <property type="entry name" value="Acetyltransf_1"/>
    <property type="match status" value="1"/>
</dbReference>
<dbReference type="AlphaFoldDB" id="A0A094Q6V7"/>
<dbReference type="EMBL" id="JNSL01000034">
    <property type="protein sequence ID" value="KGA19147.1"/>
    <property type="molecule type" value="Genomic_DNA"/>
</dbReference>
<dbReference type="SUPFAM" id="SSF55729">
    <property type="entry name" value="Acyl-CoA N-acyltransferases (Nat)"/>
    <property type="match status" value="1"/>
</dbReference>
<protein>
    <recommendedName>
        <fullName evidence="1">N-acetyltransferase domain-containing protein</fullName>
    </recommendedName>
</protein>
<dbReference type="PANTHER" id="PTHR13170:SF16">
    <property type="entry name" value="PROTEIN O-GLCNACASE"/>
    <property type="match status" value="1"/>
</dbReference>
<organism evidence="2">
    <name type="scientific">freshwater metagenome</name>
    <dbReference type="NCBI Taxonomy" id="449393"/>
    <lineage>
        <taxon>unclassified sequences</taxon>
        <taxon>metagenomes</taxon>
        <taxon>ecological metagenomes</taxon>
    </lineage>
</organism>
<evidence type="ECO:0000259" key="1">
    <source>
        <dbReference type="PROSITE" id="PS51186"/>
    </source>
</evidence>
<dbReference type="PROSITE" id="PS51186">
    <property type="entry name" value="GNAT"/>
    <property type="match status" value="1"/>
</dbReference>
<feature type="domain" description="N-acetyltransferase" evidence="1">
    <location>
        <begin position="10"/>
        <end position="206"/>
    </location>
</feature>
<sequence length="206" mass="22969">MKEQYLGSGVLLRPANISDLPDLLRVCLETGDSGKDATHLHRLPDLVGDIYVAPYVLHQPEFAYVLQAGDLVVGYLLGVLDTQEFEKVLVEKYWPAARAKYRNLDLEVTESDNELLSELGKQGFSDGDLATKYPSHLHIDIVESHQSAGYGKSMISFLLSELKDAGSLGVHLHMSASNDRARAFYKKFGFNEIFEDTNECIMGLIF</sequence>
<dbReference type="InterPro" id="IPR051822">
    <property type="entry name" value="Glycosyl_Hydrolase_84"/>
</dbReference>
<dbReference type="PANTHER" id="PTHR13170">
    <property type="entry name" value="O-GLCNACASE"/>
    <property type="match status" value="1"/>
</dbReference>
<comment type="caution">
    <text evidence="2">The sequence shown here is derived from an EMBL/GenBank/DDBJ whole genome shotgun (WGS) entry which is preliminary data.</text>
</comment>
<accession>A0A094Q6V7</accession>
<dbReference type="InterPro" id="IPR016181">
    <property type="entry name" value="Acyl_CoA_acyltransferase"/>
</dbReference>
<dbReference type="Gene3D" id="3.40.630.30">
    <property type="match status" value="1"/>
</dbReference>
<name>A0A094Q6V7_9ZZZZ</name>
<proteinExistence type="predicted"/>